<dbReference type="EMBL" id="JAQQWK010000006">
    <property type="protein sequence ID" value="KAK8038952.1"/>
    <property type="molecule type" value="Genomic_DNA"/>
</dbReference>
<organism evidence="3 4">
    <name type="scientific">Apiospora rasikravindrae</name>
    <dbReference type="NCBI Taxonomy" id="990691"/>
    <lineage>
        <taxon>Eukaryota</taxon>
        <taxon>Fungi</taxon>
        <taxon>Dikarya</taxon>
        <taxon>Ascomycota</taxon>
        <taxon>Pezizomycotina</taxon>
        <taxon>Sordariomycetes</taxon>
        <taxon>Xylariomycetidae</taxon>
        <taxon>Amphisphaeriales</taxon>
        <taxon>Apiosporaceae</taxon>
        <taxon>Apiospora</taxon>
    </lineage>
</organism>
<reference evidence="3 4" key="1">
    <citation type="submission" date="2023-01" db="EMBL/GenBank/DDBJ databases">
        <title>Analysis of 21 Apiospora genomes using comparative genomics revels a genus with tremendous synthesis potential of carbohydrate active enzymes and secondary metabolites.</title>
        <authorList>
            <person name="Sorensen T."/>
        </authorList>
    </citation>
    <scope>NUCLEOTIDE SEQUENCE [LARGE SCALE GENOMIC DNA]</scope>
    <source>
        <strain evidence="3 4">CBS 33761</strain>
    </source>
</reference>
<evidence type="ECO:0000256" key="1">
    <source>
        <dbReference type="ARBA" id="ARBA00010954"/>
    </source>
</evidence>
<evidence type="ECO:0000256" key="2">
    <source>
        <dbReference type="SAM" id="MobiDB-lite"/>
    </source>
</evidence>
<feature type="region of interest" description="Disordered" evidence="2">
    <location>
        <begin position="599"/>
        <end position="629"/>
    </location>
</feature>
<comment type="similarity">
    <text evidence="1">Belongs to the TCP11 family.</text>
</comment>
<proteinExistence type="inferred from homology"/>
<dbReference type="PANTHER" id="PTHR12832:SF11">
    <property type="entry name" value="LD23868P"/>
    <property type="match status" value="1"/>
</dbReference>
<feature type="compositionally biased region" description="Polar residues" evidence="2">
    <location>
        <begin position="447"/>
        <end position="456"/>
    </location>
</feature>
<feature type="region of interest" description="Disordered" evidence="2">
    <location>
        <begin position="1"/>
        <end position="113"/>
    </location>
</feature>
<feature type="compositionally biased region" description="Low complexity" evidence="2">
    <location>
        <begin position="457"/>
        <end position="474"/>
    </location>
</feature>
<feature type="region of interest" description="Disordered" evidence="2">
    <location>
        <begin position="447"/>
        <end position="474"/>
    </location>
</feature>
<sequence>MGDQGIDSGMERNHRRLSEPSPNTHDDQIQQQKGAPETPSTETEEPTQFSQNDHPRRMGGPNGGLSRNPSSGSNASENLQSRLPRSNEPRKPQRTPAGPPAASQRLEPPVTKTTLSELDVNKIIHNPKLRHDINFDPELHFRPNLDGEKGRRKQVKADQFWTSLRDQLQQFVADPVSFQQRYGQGQGWCLPVLLKAVKEIIQTLVPSRDRVYLDEGLNVDLIMQQFHRGIADLEKLASWLSGVLKSHCAPMRDEWVDEMYNQLTNGNRTNDMEELVQGMRSLLSVLEAMKLDVANHQIRCLRPILIEDTVKFEKRFFYKKIQSNKLDPQIAQHWYAVACHELLPSQESKAAFGEMAVFFEALSKLILPSTMEQLPNTFLFDEERMFKLRADMLDHINLEICMRLYEELERKYRNHGAISSISTPFLATPMSDPSGFISSSSDDDSFNFNTPPTSRPSSLVFSSAGSASSSPRSSMVLPTSSISAVADARTKSKNLHSSLVALLQTSPSSSRPAQKWKAMKDSLALQIFRFTDAPSEVLLQFEDELERHLCEPESQVFQEVERHFHDKLLAELQQRVRDLKPLTGVGLFSVATGGRINGSSRAWEGSRDHSMERDASESSTREAREEGGIEDMATRLTHLGLLHWRVWSSLVYDGDYVDTEMGDSLPQ</sequence>
<keyword evidence="4" id="KW-1185">Reference proteome</keyword>
<protein>
    <submittedName>
        <fullName evidence="3">Protein SOK1</fullName>
    </submittedName>
</protein>
<dbReference type="Proteomes" id="UP001444661">
    <property type="component" value="Unassembled WGS sequence"/>
</dbReference>
<feature type="compositionally biased region" description="Basic and acidic residues" evidence="2">
    <location>
        <begin position="9"/>
        <end position="28"/>
    </location>
</feature>
<dbReference type="InterPro" id="IPR008862">
    <property type="entry name" value="Tcp11"/>
</dbReference>
<feature type="compositionally biased region" description="Polar residues" evidence="2">
    <location>
        <begin position="65"/>
        <end position="84"/>
    </location>
</feature>
<evidence type="ECO:0000313" key="3">
    <source>
        <dbReference type="EMBL" id="KAK8038952.1"/>
    </source>
</evidence>
<evidence type="ECO:0000313" key="4">
    <source>
        <dbReference type="Proteomes" id="UP001444661"/>
    </source>
</evidence>
<gene>
    <name evidence="3" type="ORF">PG993_007363</name>
</gene>
<feature type="compositionally biased region" description="Basic and acidic residues" evidence="2">
    <location>
        <begin position="604"/>
        <end position="627"/>
    </location>
</feature>
<dbReference type="PANTHER" id="PTHR12832">
    <property type="entry name" value="TESTIS-SPECIFIC PROTEIN PBS13 T-COMPLEX 11"/>
    <property type="match status" value="1"/>
</dbReference>
<name>A0ABR1SXA7_9PEZI</name>
<comment type="caution">
    <text evidence="3">The sequence shown here is derived from an EMBL/GenBank/DDBJ whole genome shotgun (WGS) entry which is preliminary data.</text>
</comment>
<dbReference type="Pfam" id="PF05794">
    <property type="entry name" value="Tcp11"/>
    <property type="match status" value="1"/>
</dbReference>
<accession>A0ABR1SXA7</accession>